<protein>
    <submittedName>
        <fullName evidence="3">Uncharacterized protein</fullName>
    </submittedName>
</protein>
<dbReference type="Proteomes" id="UP000521943">
    <property type="component" value="Unassembled WGS sequence"/>
</dbReference>
<feature type="region of interest" description="Disordered" evidence="1">
    <location>
        <begin position="85"/>
        <end position="170"/>
    </location>
</feature>
<evidence type="ECO:0000313" key="4">
    <source>
        <dbReference type="Proteomes" id="UP000521943"/>
    </source>
</evidence>
<comment type="caution">
    <text evidence="3">The sequence shown here is derived from an EMBL/GenBank/DDBJ whole genome shotgun (WGS) entry which is preliminary data.</text>
</comment>
<dbReference type="EMBL" id="JACGCI010000132">
    <property type="protein sequence ID" value="KAF6743896.1"/>
    <property type="molecule type" value="Genomic_DNA"/>
</dbReference>
<organism evidence="3 4">
    <name type="scientific">Ephemerocybe angulata</name>
    <dbReference type="NCBI Taxonomy" id="980116"/>
    <lineage>
        <taxon>Eukaryota</taxon>
        <taxon>Fungi</taxon>
        <taxon>Dikarya</taxon>
        <taxon>Basidiomycota</taxon>
        <taxon>Agaricomycotina</taxon>
        <taxon>Agaricomycetes</taxon>
        <taxon>Agaricomycetidae</taxon>
        <taxon>Agaricales</taxon>
        <taxon>Agaricineae</taxon>
        <taxon>Psathyrellaceae</taxon>
        <taxon>Ephemerocybe</taxon>
    </lineage>
</organism>
<dbReference type="OrthoDB" id="3085827at2759"/>
<feature type="compositionally biased region" description="Acidic residues" evidence="1">
    <location>
        <begin position="106"/>
        <end position="115"/>
    </location>
</feature>
<evidence type="ECO:0000256" key="2">
    <source>
        <dbReference type="SAM" id="SignalP"/>
    </source>
</evidence>
<reference evidence="3 4" key="1">
    <citation type="submission" date="2020-07" db="EMBL/GenBank/DDBJ databases">
        <title>Comparative genomics of pyrophilous fungi reveals a link between fire events and developmental genes.</title>
        <authorList>
            <consortium name="DOE Joint Genome Institute"/>
            <person name="Steindorff A.S."/>
            <person name="Carver A."/>
            <person name="Calhoun S."/>
            <person name="Stillman K."/>
            <person name="Liu H."/>
            <person name="Lipzen A."/>
            <person name="Pangilinan J."/>
            <person name="Labutti K."/>
            <person name="Bruns T.D."/>
            <person name="Grigoriev I.V."/>
        </authorList>
    </citation>
    <scope>NUCLEOTIDE SEQUENCE [LARGE SCALE GENOMIC DNA]</scope>
    <source>
        <strain evidence="3 4">CBS 144469</strain>
    </source>
</reference>
<keyword evidence="2" id="KW-0732">Signal</keyword>
<gene>
    <name evidence="3" type="ORF">DFP72DRAFT_1177452</name>
</gene>
<evidence type="ECO:0000256" key="1">
    <source>
        <dbReference type="SAM" id="MobiDB-lite"/>
    </source>
</evidence>
<name>A0A8H6HDQ8_9AGAR</name>
<keyword evidence="4" id="KW-1185">Reference proteome</keyword>
<evidence type="ECO:0000313" key="3">
    <source>
        <dbReference type="EMBL" id="KAF6743896.1"/>
    </source>
</evidence>
<dbReference type="AlphaFoldDB" id="A0A8H6HDQ8"/>
<sequence>MAVLMLSVLLVRYRRTTGTLLHVLRRDSALQIISIITSRLLAASVYASQPSLGFFNIPGVIEGSARYTVLPILACRLLLNMRKTEDPGVQKSVSSLLFGAPRPGDNSEDEDDDDPTGIPVRPVQRYAGLGRQGDAKGGMARHDAEANVGAIASAEENGELRAKTSHSAGN</sequence>
<feature type="signal peptide" evidence="2">
    <location>
        <begin position="1"/>
        <end position="18"/>
    </location>
</feature>
<feature type="chain" id="PRO_5034517648" evidence="2">
    <location>
        <begin position="19"/>
        <end position="170"/>
    </location>
</feature>
<accession>A0A8H6HDQ8</accession>
<proteinExistence type="predicted"/>